<keyword evidence="3" id="KW-0677">Repeat</keyword>
<dbReference type="EMBL" id="JAVRRD010000030">
    <property type="protein sequence ID" value="KAK5046502.1"/>
    <property type="molecule type" value="Genomic_DNA"/>
</dbReference>
<dbReference type="Gene3D" id="3.30.160.60">
    <property type="entry name" value="Classic Zinc Finger"/>
    <property type="match status" value="1"/>
</dbReference>
<evidence type="ECO:0000256" key="1">
    <source>
        <dbReference type="ARBA" id="ARBA00004123"/>
    </source>
</evidence>
<dbReference type="RefSeq" id="XP_064702093.1">
    <property type="nucleotide sequence ID" value="XM_064851852.1"/>
</dbReference>
<evidence type="ECO:0000313" key="10">
    <source>
        <dbReference type="Proteomes" id="UP001358417"/>
    </source>
</evidence>
<keyword evidence="4 7" id="KW-0863">Zinc-finger</keyword>
<name>A0AAV9MYX9_9EURO</name>
<evidence type="ECO:0000256" key="4">
    <source>
        <dbReference type="ARBA" id="ARBA00022771"/>
    </source>
</evidence>
<keyword evidence="6" id="KW-0539">Nucleus</keyword>
<sequence length="203" mass="22790">MASQNQMGCLAATHHQIPQTSPFSTTYSNASLDMAFQSSTSPRVELDWEILNNPSYLDEYDFNHDFTLFPVDAPIMDYDTTQFFPELDNYLSTTSSLSSSKAGHQCGFCSAAFEKRHELNRHMLKHTKPYSCSIPGCDASFAEKRGCDRHMKSRHSPSAKSKDAVKCRFCKYSSTRADAVQRHLRTQHGVQVSFKLGNSPATT</sequence>
<evidence type="ECO:0000256" key="7">
    <source>
        <dbReference type="PROSITE-ProRule" id="PRU00042"/>
    </source>
</evidence>
<proteinExistence type="predicted"/>
<dbReference type="AlphaFoldDB" id="A0AAV9MYX9"/>
<accession>A0AAV9MYX9</accession>
<dbReference type="InterPro" id="IPR050527">
    <property type="entry name" value="Snail/Krueppel_Znf"/>
</dbReference>
<keyword evidence="5" id="KW-0862">Zinc</keyword>
<keyword evidence="2" id="KW-0479">Metal-binding</keyword>
<evidence type="ECO:0000313" key="9">
    <source>
        <dbReference type="EMBL" id="KAK5046502.1"/>
    </source>
</evidence>
<comment type="subcellular location">
    <subcellularLocation>
        <location evidence="1">Nucleus</location>
    </subcellularLocation>
</comment>
<dbReference type="GO" id="GO:0008270">
    <property type="term" value="F:zinc ion binding"/>
    <property type="evidence" value="ECO:0007669"/>
    <property type="project" value="UniProtKB-KW"/>
</dbReference>
<dbReference type="SMART" id="SM00355">
    <property type="entry name" value="ZnF_C2H2"/>
    <property type="match status" value="3"/>
</dbReference>
<evidence type="ECO:0000256" key="3">
    <source>
        <dbReference type="ARBA" id="ARBA00022737"/>
    </source>
</evidence>
<keyword evidence="10" id="KW-1185">Reference proteome</keyword>
<dbReference type="PROSITE" id="PS50157">
    <property type="entry name" value="ZINC_FINGER_C2H2_2"/>
    <property type="match status" value="2"/>
</dbReference>
<dbReference type="InterPro" id="IPR013087">
    <property type="entry name" value="Znf_C2H2_type"/>
</dbReference>
<evidence type="ECO:0000256" key="5">
    <source>
        <dbReference type="ARBA" id="ARBA00022833"/>
    </source>
</evidence>
<comment type="caution">
    <text evidence="9">The sequence shown here is derived from an EMBL/GenBank/DDBJ whole genome shotgun (WGS) entry which is preliminary data.</text>
</comment>
<dbReference type="PANTHER" id="PTHR24388:SF54">
    <property type="entry name" value="PROTEIN ESCARGOT"/>
    <property type="match status" value="1"/>
</dbReference>
<dbReference type="Proteomes" id="UP001358417">
    <property type="component" value="Unassembled WGS sequence"/>
</dbReference>
<protein>
    <recommendedName>
        <fullName evidence="8">C2H2-type domain-containing protein</fullName>
    </recommendedName>
</protein>
<evidence type="ECO:0000259" key="8">
    <source>
        <dbReference type="PROSITE" id="PS50157"/>
    </source>
</evidence>
<dbReference type="PANTHER" id="PTHR24388">
    <property type="entry name" value="ZINC FINGER PROTEIN"/>
    <property type="match status" value="1"/>
</dbReference>
<feature type="domain" description="C2H2-type" evidence="8">
    <location>
        <begin position="104"/>
        <end position="131"/>
    </location>
</feature>
<dbReference type="GO" id="GO:0000978">
    <property type="term" value="F:RNA polymerase II cis-regulatory region sequence-specific DNA binding"/>
    <property type="evidence" value="ECO:0007669"/>
    <property type="project" value="TreeGrafter"/>
</dbReference>
<organism evidence="9 10">
    <name type="scientific">Exophiala bonariae</name>
    <dbReference type="NCBI Taxonomy" id="1690606"/>
    <lineage>
        <taxon>Eukaryota</taxon>
        <taxon>Fungi</taxon>
        <taxon>Dikarya</taxon>
        <taxon>Ascomycota</taxon>
        <taxon>Pezizomycotina</taxon>
        <taxon>Eurotiomycetes</taxon>
        <taxon>Chaetothyriomycetidae</taxon>
        <taxon>Chaetothyriales</taxon>
        <taxon>Herpotrichiellaceae</taxon>
        <taxon>Exophiala</taxon>
    </lineage>
</organism>
<evidence type="ECO:0000256" key="2">
    <source>
        <dbReference type="ARBA" id="ARBA00022723"/>
    </source>
</evidence>
<dbReference type="PROSITE" id="PS00028">
    <property type="entry name" value="ZINC_FINGER_C2H2_1"/>
    <property type="match status" value="2"/>
</dbReference>
<evidence type="ECO:0000256" key="6">
    <source>
        <dbReference type="ARBA" id="ARBA00023242"/>
    </source>
</evidence>
<dbReference type="InterPro" id="IPR036236">
    <property type="entry name" value="Znf_C2H2_sf"/>
</dbReference>
<dbReference type="GeneID" id="89976469"/>
<feature type="domain" description="C2H2-type" evidence="8">
    <location>
        <begin position="130"/>
        <end position="160"/>
    </location>
</feature>
<reference evidence="9 10" key="1">
    <citation type="submission" date="2023-08" db="EMBL/GenBank/DDBJ databases">
        <title>Black Yeasts Isolated from many extreme environments.</title>
        <authorList>
            <person name="Coleine C."/>
            <person name="Stajich J.E."/>
            <person name="Selbmann L."/>
        </authorList>
    </citation>
    <scope>NUCLEOTIDE SEQUENCE [LARGE SCALE GENOMIC DNA]</scope>
    <source>
        <strain evidence="9 10">CCFEE 5792</strain>
    </source>
</reference>
<dbReference type="SUPFAM" id="SSF57667">
    <property type="entry name" value="beta-beta-alpha zinc fingers"/>
    <property type="match status" value="1"/>
</dbReference>
<dbReference type="GO" id="GO:0000981">
    <property type="term" value="F:DNA-binding transcription factor activity, RNA polymerase II-specific"/>
    <property type="evidence" value="ECO:0007669"/>
    <property type="project" value="TreeGrafter"/>
</dbReference>
<gene>
    <name evidence="9" type="ORF">LTR84_008305</name>
</gene>
<dbReference type="GO" id="GO:0005634">
    <property type="term" value="C:nucleus"/>
    <property type="evidence" value="ECO:0007669"/>
    <property type="project" value="UniProtKB-SubCell"/>
</dbReference>